<dbReference type="PROSITE" id="PS51782">
    <property type="entry name" value="LYSM"/>
    <property type="match status" value="2"/>
</dbReference>
<evidence type="ECO:0000313" key="8">
    <source>
        <dbReference type="Proteomes" id="UP000036261"/>
    </source>
</evidence>
<evidence type="ECO:0000256" key="4">
    <source>
        <dbReference type="ARBA" id="ARBA00032108"/>
    </source>
</evidence>
<dbReference type="Pfam" id="PF01832">
    <property type="entry name" value="Glucosaminidase"/>
    <property type="match status" value="1"/>
</dbReference>
<dbReference type="PANTHER" id="PTHR33308">
    <property type="entry name" value="PEPTIDOGLYCAN HYDROLASE FLGJ"/>
    <property type="match status" value="1"/>
</dbReference>
<dbReference type="PATRIC" id="fig|558151.6.peg.1232"/>
<dbReference type="GO" id="GO:0004040">
    <property type="term" value="F:amidase activity"/>
    <property type="evidence" value="ECO:0007669"/>
    <property type="project" value="InterPro"/>
</dbReference>
<keyword evidence="2" id="KW-0081">Bacteriolytic enzyme</keyword>
<gene>
    <name evidence="7" type="ORF">ACM46_05890</name>
</gene>
<dbReference type="GO" id="GO:0031640">
    <property type="term" value="P:killing of cells of another organism"/>
    <property type="evidence" value="ECO:0007669"/>
    <property type="project" value="UniProtKB-KW"/>
</dbReference>
<dbReference type="InterPro" id="IPR018392">
    <property type="entry name" value="LysM"/>
</dbReference>
<dbReference type="SUPFAM" id="SSF54106">
    <property type="entry name" value="LysM domain"/>
    <property type="match status" value="1"/>
</dbReference>
<accession>A0A0J7IHF7</accession>
<dbReference type="InterPro" id="IPR051056">
    <property type="entry name" value="Glycosyl_Hydrolase_73"/>
</dbReference>
<keyword evidence="3" id="KW-0378">Hydrolase</keyword>
<keyword evidence="5" id="KW-0732">Signal</keyword>
<dbReference type="STRING" id="558151.ACM46_05890"/>
<dbReference type="RefSeq" id="WP_048505718.1">
    <property type="nucleotide sequence ID" value="NZ_LFND01000002.1"/>
</dbReference>
<dbReference type="CDD" id="cd00118">
    <property type="entry name" value="LysM"/>
    <property type="match status" value="1"/>
</dbReference>
<sequence>MKRLFLLISLLVLSKFSAQTWATEDQYIQKFAKYAVEEMEKYKIPASITLAQGLLETGGGQSRLAQEGKNHFGIKCKEDWTGKTMKHTDDAPNECFRVYDDPRQSYEDHSIFLSTRKYYANLFNLNMKDYKAWAHGLKKAGYATNPRYASILIGKIERYRLYEYDDTNSREVLYAVLKMYPDLKDDRTFMAQLEPSKMNVKKAKEPVTVEVPYKQTSYAQQQKRVEKIKTKAEILNSILIKSHPNEGLKYIVIPEDTTVKFIADKFKVSESRLAKWNELDSNILKKNDIVFLESKNSAGTTAIYKAESGEDMHDIAQKFGIKLNKLYAKNRMDEGQKPSAGQLIYLIDKKPRN</sequence>
<dbReference type="EMBL" id="LFND01000002">
    <property type="protein sequence ID" value="KMQ65426.1"/>
    <property type="molecule type" value="Genomic_DNA"/>
</dbReference>
<dbReference type="AlphaFoldDB" id="A0A0J7IHF7"/>
<dbReference type="InterPro" id="IPR036779">
    <property type="entry name" value="LysM_dom_sf"/>
</dbReference>
<dbReference type="Proteomes" id="UP000036261">
    <property type="component" value="Unassembled WGS sequence"/>
</dbReference>
<feature type="signal peptide" evidence="5">
    <location>
        <begin position="1"/>
        <end position="22"/>
    </location>
</feature>
<dbReference type="InterPro" id="IPR002901">
    <property type="entry name" value="MGlyc_endo_b_GlcNAc-like_dom"/>
</dbReference>
<feature type="chain" id="PRO_5005288495" description="Peptidoglycan hydrolase" evidence="5">
    <location>
        <begin position="23"/>
        <end position="353"/>
    </location>
</feature>
<dbReference type="PANTHER" id="PTHR33308:SF9">
    <property type="entry name" value="PEPTIDOGLYCAN HYDROLASE FLGJ"/>
    <property type="match status" value="1"/>
</dbReference>
<evidence type="ECO:0000256" key="2">
    <source>
        <dbReference type="ARBA" id="ARBA00022638"/>
    </source>
</evidence>
<keyword evidence="1" id="KW-0929">Antimicrobial</keyword>
<evidence type="ECO:0000256" key="1">
    <source>
        <dbReference type="ARBA" id="ARBA00022529"/>
    </source>
</evidence>
<feature type="domain" description="LysM" evidence="6">
    <location>
        <begin position="302"/>
        <end position="346"/>
    </location>
</feature>
<reference evidence="7 8" key="1">
    <citation type="journal article" date="2013" name="Int. J. Syst. Evol. Microbiol.">
        <title>Chryseobacterium angstadtii sp. nov., isolated from a newt tank.</title>
        <authorList>
            <person name="Kirk K.E."/>
            <person name="Hoffman J.A."/>
            <person name="Smith K.A."/>
            <person name="Strahan B.L."/>
            <person name="Failor K.C."/>
            <person name="Krebs J.E."/>
            <person name="Gale A.N."/>
            <person name="Do T.D."/>
            <person name="Sontag T.C."/>
            <person name="Batties A.M."/>
            <person name="Mistiszyn K."/>
            <person name="Newman J.D."/>
        </authorList>
    </citation>
    <scope>NUCLEOTIDE SEQUENCE [LARGE SCALE GENOMIC DNA]</scope>
    <source>
        <strain evidence="7 8">KM</strain>
    </source>
</reference>
<organism evidence="7 8">
    <name type="scientific">Chryseobacterium angstadtii</name>
    <dbReference type="NCBI Taxonomy" id="558151"/>
    <lineage>
        <taxon>Bacteria</taxon>
        <taxon>Pseudomonadati</taxon>
        <taxon>Bacteroidota</taxon>
        <taxon>Flavobacteriia</taxon>
        <taxon>Flavobacteriales</taxon>
        <taxon>Weeksellaceae</taxon>
        <taxon>Chryseobacterium group</taxon>
        <taxon>Chryseobacterium</taxon>
    </lineage>
</organism>
<evidence type="ECO:0000259" key="6">
    <source>
        <dbReference type="PROSITE" id="PS51782"/>
    </source>
</evidence>
<dbReference type="GO" id="GO:0042742">
    <property type="term" value="P:defense response to bacterium"/>
    <property type="evidence" value="ECO:0007669"/>
    <property type="project" value="UniProtKB-KW"/>
</dbReference>
<evidence type="ECO:0000256" key="3">
    <source>
        <dbReference type="ARBA" id="ARBA00022801"/>
    </source>
</evidence>
<dbReference type="SMART" id="SM00257">
    <property type="entry name" value="LysM"/>
    <property type="match status" value="2"/>
</dbReference>
<comment type="caution">
    <text evidence="7">The sequence shown here is derived from an EMBL/GenBank/DDBJ whole genome shotgun (WGS) entry which is preliminary data.</text>
</comment>
<protein>
    <recommendedName>
        <fullName evidence="4">Peptidoglycan hydrolase</fullName>
    </recommendedName>
</protein>
<proteinExistence type="predicted"/>
<evidence type="ECO:0000313" key="7">
    <source>
        <dbReference type="EMBL" id="KMQ65426.1"/>
    </source>
</evidence>
<dbReference type="OrthoDB" id="977752at2"/>
<dbReference type="Gene3D" id="1.10.530.10">
    <property type="match status" value="1"/>
</dbReference>
<dbReference type="Pfam" id="PF01476">
    <property type="entry name" value="LysM"/>
    <property type="match status" value="2"/>
</dbReference>
<dbReference type="SMART" id="SM00047">
    <property type="entry name" value="LYZ2"/>
    <property type="match status" value="1"/>
</dbReference>
<evidence type="ECO:0000256" key="5">
    <source>
        <dbReference type="SAM" id="SignalP"/>
    </source>
</evidence>
<feature type="domain" description="LysM" evidence="6">
    <location>
        <begin position="248"/>
        <end position="292"/>
    </location>
</feature>
<keyword evidence="8" id="KW-1185">Reference proteome</keyword>
<name>A0A0J7IHF7_9FLAO</name>